<evidence type="ECO:0000313" key="3">
    <source>
        <dbReference type="EMBL" id="AFL89767.1"/>
    </source>
</evidence>
<keyword evidence="4" id="KW-1185">Reference proteome</keyword>
<dbReference type="EMBL" id="CP003379">
    <property type="protein sequence ID" value="AFL89767.1"/>
    <property type="molecule type" value="Genomic_DNA"/>
</dbReference>
<feature type="signal peptide" evidence="1">
    <location>
        <begin position="1"/>
        <end position="27"/>
    </location>
</feature>
<dbReference type="Pfam" id="PF12867">
    <property type="entry name" value="DinB_2"/>
    <property type="match status" value="1"/>
</dbReference>
<dbReference type="Gene3D" id="1.20.120.450">
    <property type="entry name" value="dinb family like domain"/>
    <property type="match status" value="1"/>
</dbReference>
<reference evidence="3 4" key="1">
    <citation type="submission" date="2012-06" db="EMBL/GenBank/DDBJ databases">
        <title>Complete genome of Terriglobus roseus DSM 18391.</title>
        <authorList>
            <consortium name="US DOE Joint Genome Institute (JGI-PGF)"/>
            <person name="Lucas S."/>
            <person name="Copeland A."/>
            <person name="Lapidus A."/>
            <person name="Glavina del Rio T."/>
            <person name="Dalin E."/>
            <person name="Tice H."/>
            <person name="Bruce D."/>
            <person name="Goodwin L."/>
            <person name="Pitluck S."/>
            <person name="Peters L."/>
            <person name="Mikhailova N."/>
            <person name="Munk A.C.C."/>
            <person name="Kyrpides N."/>
            <person name="Mavromatis K."/>
            <person name="Ivanova N."/>
            <person name="Brettin T."/>
            <person name="Detter J.C."/>
            <person name="Han C."/>
            <person name="Larimer F."/>
            <person name="Land M."/>
            <person name="Hauser L."/>
            <person name="Markowitz V."/>
            <person name="Cheng J.-F."/>
            <person name="Hugenholtz P."/>
            <person name="Woyke T."/>
            <person name="Wu D."/>
            <person name="Brambilla E."/>
            <person name="Klenk H.-P."/>
            <person name="Eisen J.A."/>
        </authorList>
    </citation>
    <scope>NUCLEOTIDE SEQUENCE [LARGE SCALE GENOMIC DNA]</scope>
    <source>
        <strain evidence="4">DSM 18391 / NRRL B-41598 / KBS 63</strain>
    </source>
</reference>
<dbReference type="KEGG" id="trs:Terro_3553"/>
<evidence type="ECO:0000313" key="4">
    <source>
        <dbReference type="Proteomes" id="UP000006056"/>
    </source>
</evidence>
<feature type="domain" description="DinB-like" evidence="2">
    <location>
        <begin position="52"/>
        <end position="179"/>
    </location>
</feature>
<dbReference type="eggNOG" id="COG2318">
    <property type="taxonomic scope" value="Bacteria"/>
</dbReference>
<organism evidence="3 4">
    <name type="scientific">Terriglobus roseus (strain DSM 18391 / NRRL B-41598 / KBS 63)</name>
    <dbReference type="NCBI Taxonomy" id="926566"/>
    <lineage>
        <taxon>Bacteria</taxon>
        <taxon>Pseudomonadati</taxon>
        <taxon>Acidobacteriota</taxon>
        <taxon>Terriglobia</taxon>
        <taxon>Terriglobales</taxon>
        <taxon>Acidobacteriaceae</taxon>
        <taxon>Terriglobus</taxon>
    </lineage>
</organism>
<dbReference type="HOGENOM" id="CLU_120900_1_0_0"/>
<dbReference type="AlphaFoldDB" id="I3ZKJ9"/>
<feature type="chain" id="PRO_5003685160" evidence="1">
    <location>
        <begin position="28"/>
        <end position="205"/>
    </location>
</feature>
<accession>I3ZKJ9</accession>
<dbReference type="SUPFAM" id="SSF109854">
    <property type="entry name" value="DinB/YfiT-like putative metalloenzymes"/>
    <property type="match status" value="1"/>
</dbReference>
<dbReference type="OrthoDB" id="117525at2"/>
<proteinExistence type="predicted"/>
<keyword evidence="1" id="KW-0732">Signal</keyword>
<name>I3ZKJ9_TERRK</name>
<protein>
    <submittedName>
        <fullName evidence="3">DinB family protein</fullName>
    </submittedName>
</protein>
<evidence type="ECO:0000259" key="2">
    <source>
        <dbReference type="Pfam" id="PF12867"/>
    </source>
</evidence>
<dbReference type="Proteomes" id="UP000006056">
    <property type="component" value="Chromosome"/>
</dbReference>
<gene>
    <name evidence="3" type="ordered locus">Terro_3553</name>
</gene>
<sequence length="205" mass="21520">MKRFVPVAVLCCSVVFAAAAGAQAVPAAALPVVHSSPAASLDAVQTLIEKEWMGLADAMPADKYAFAPSAEDFKGELLKPDYTGVRTFGQEVAHVAAANFSFAAAISASKPTVDLKAVSTAFDKPTAHKNLVDSFAALHAAIATLTPENAWDEAKTPGTTRAGTVAYNFGHMRDHYGQLVEYLRMNGMTPPASTGRPLANPTKKS</sequence>
<dbReference type="InterPro" id="IPR024775">
    <property type="entry name" value="DinB-like"/>
</dbReference>
<dbReference type="InterPro" id="IPR034660">
    <property type="entry name" value="DinB/YfiT-like"/>
</dbReference>
<dbReference type="STRING" id="926566.Terro_3553"/>
<evidence type="ECO:0000256" key="1">
    <source>
        <dbReference type="SAM" id="SignalP"/>
    </source>
</evidence>
<dbReference type="RefSeq" id="WP_014787028.1">
    <property type="nucleotide sequence ID" value="NC_018014.1"/>
</dbReference>